<keyword evidence="2" id="KW-1185">Reference proteome</keyword>
<dbReference type="WBParaSite" id="Gr19_v10_g8155.t1">
    <property type="protein sequence ID" value="Gr19_v10_g8155.t1"/>
    <property type="gene ID" value="Gr19_v10_g8155"/>
</dbReference>
<evidence type="ECO:0000313" key="3">
    <source>
        <dbReference type="WBParaSite" id="Gr19_v10_g8155.t1"/>
    </source>
</evidence>
<dbReference type="Proteomes" id="UP000887572">
    <property type="component" value="Unplaced"/>
</dbReference>
<sequence length="245" mass="28301">MATGGKMGFGEIVPKLSQVTEWDTSVNQCLDEGLHYEIRQTWDGKALDGHGPIKIWMRWHFQRMIGRPHKRVIRVRIEAPLVDDPEPPSEFAGICKDLYNYECVELFFANDKGFYTEVEVGPHGHWLVLLHKGYRQCFNDGESLQLEVKNEWKGGEWHCQMEIPLAYLPGNVTKFNAYALHGSDEHRHFEALHAVTDGTVAEPDFHNLMFFGKFNTKKIIPDGYNRTVFNDLKYGDLWEEATKES</sequence>
<dbReference type="PANTHER" id="PTHR31475:SF5">
    <property type="entry name" value="UPF0462 PROTEIN C4ORF33 HOMOLOG"/>
    <property type="match status" value="1"/>
</dbReference>
<evidence type="ECO:0000313" key="2">
    <source>
        <dbReference type="Proteomes" id="UP000887572"/>
    </source>
</evidence>
<dbReference type="AlphaFoldDB" id="A0A914I794"/>
<name>A0A914I794_GLORO</name>
<organism evidence="2 3">
    <name type="scientific">Globodera rostochiensis</name>
    <name type="common">Golden nematode worm</name>
    <name type="synonym">Heterodera rostochiensis</name>
    <dbReference type="NCBI Taxonomy" id="31243"/>
    <lineage>
        <taxon>Eukaryota</taxon>
        <taxon>Metazoa</taxon>
        <taxon>Ecdysozoa</taxon>
        <taxon>Nematoda</taxon>
        <taxon>Chromadorea</taxon>
        <taxon>Rhabditida</taxon>
        <taxon>Tylenchina</taxon>
        <taxon>Tylenchomorpha</taxon>
        <taxon>Tylenchoidea</taxon>
        <taxon>Heteroderidae</taxon>
        <taxon>Heteroderinae</taxon>
        <taxon>Globodera</taxon>
    </lineage>
</organism>
<proteinExistence type="inferred from homology"/>
<comment type="similarity">
    <text evidence="1">Belongs to the UPF0462 family.</text>
</comment>
<dbReference type="PANTHER" id="PTHR31475">
    <property type="entry name" value="UPF0462 PROTEIN"/>
    <property type="match status" value="1"/>
</dbReference>
<dbReference type="Gene3D" id="2.60.40.1190">
    <property type="match status" value="1"/>
</dbReference>
<evidence type="ECO:0000256" key="1">
    <source>
        <dbReference type="ARBA" id="ARBA00038085"/>
    </source>
</evidence>
<protein>
    <submittedName>
        <fullName evidence="3">Uncharacterized protein</fullName>
    </submittedName>
</protein>
<reference evidence="3" key="1">
    <citation type="submission" date="2022-11" db="UniProtKB">
        <authorList>
            <consortium name="WormBaseParasite"/>
        </authorList>
    </citation>
    <scope>IDENTIFICATION</scope>
</reference>
<accession>A0A914I794</accession>